<dbReference type="Gene3D" id="3.40.50.1820">
    <property type="entry name" value="alpha/beta hydrolase"/>
    <property type="match status" value="1"/>
</dbReference>
<dbReference type="EMBL" id="ANPE02000100">
    <property type="protein sequence ID" value="EMY34809.1"/>
    <property type="molecule type" value="Genomic_DNA"/>
</dbReference>
<dbReference type="InterPro" id="IPR029058">
    <property type="entry name" value="AB_hydrolase_fold"/>
</dbReference>
<reference evidence="2 3" key="1">
    <citation type="journal article" date="2013" name="Genome Announc.">
        <title>Draft Genome Sequence of Arthrobacter crystallopoietes Strain BAB-32, Revealing Genes for Bioremediation.</title>
        <authorList>
            <person name="Joshi M.N."/>
            <person name="Pandit A.S."/>
            <person name="Sharma A."/>
            <person name="Pandya R.V."/>
            <person name="Desai S.M."/>
            <person name="Saxena A.K."/>
            <person name="Bagatharia S.B."/>
        </authorList>
    </citation>
    <scope>NUCLEOTIDE SEQUENCE [LARGE SCALE GENOMIC DNA]</scope>
    <source>
        <strain evidence="2 3">BAB-32</strain>
    </source>
</reference>
<protein>
    <submittedName>
        <fullName evidence="2">Putative hydrolase or acyltransferase of alpha/beta superfamily protein</fullName>
    </submittedName>
</protein>
<dbReference type="Pfam" id="PF00561">
    <property type="entry name" value="Abhydrolase_1"/>
    <property type="match status" value="1"/>
</dbReference>
<proteinExistence type="predicted"/>
<dbReference type="GO" id="GO:0016787">
    <property type="term" value="F:hydrolase activity"/>
    <property type="evidence" value="ECO:0007669"/>
    <property type="project" value="UniProtKB-KW"/>
</dbReference>
<dbReference type="AlphaFoldDB" id="N1V492"/>
<dbReference type="OrthoDB" id="9804723at2"/>
<comment type="caution">
    <text evidence="2">The sequence shown here is derived from an EMBL/GenBank/DDBJ whole genome shotgun (WGS) entry which is preliminary data.</text>
</comment>
<name>N1V492_9MICC</name>
<accession>N1V492</accession>
<dbReference type="RefSeq" id="WP_005268416.1">
    <property type="nucleotide sequence ID" value="NZ_ANPE02000100.1"/>
</dbReference>
<keyword evidence="2" id="KW-0012">Acyltransferase</keyword>
<organism evidence="2 3">
    <name type="scientific">Arthrobacter crystallopoietes BAB-32</name>
    <dbReference type="NCBI Taxonomy" id="1246476"/>
    <lineage>
        <taxon>Bacteria</taxon>
        <taxon>Bacillati</taxon>
        <taxon>Actinomycetota</taxon>
        <taxon>Actinomycetes</taxon>
        <taxon>Micrococcales</taxon>
        <taxon>Micrococcaceae</taxon>
        <taxon>Crystallibacter</taxon>
    </lineage>
</organism>
<dbReference type="InterPro" id="IPR000073">
    <property type="entry name" value="AB_hydrolase_1"/>
</dbReference>
<evidence type="ECO:0000259" key="1">
    <source>
        <dbReference type="Pfam" id="PF00561"/>
    </source>
</evidence>
<gene>
    <name evidence="2" type="ORF">D477_007826</name>
</gene>
<keyword evidence="3" id="KW-1185">Reference proteome</keyword>
<dbReference type="InterPro" id="IPR050471">
    <property type="entry name" value="AB_hydrolase"/>
</dbReference>
<dbReference type="SUPFAM" id="SSF53474">
    <property type="entry name" value="alpha/beta-Hydrolases"/>
    <property type="match status" value="1"/>
</dbReference>
<keyword evidence="2" id="KW-0378">Hydrolase</keyword>
<evidence type="ECO:0000313" key="2">
    <source>
        <dbReference type="EMBL" id="EMY34809.1"/>
    </source>
</evidence>
<dbReference type="Proteomes" id="UP000010729">
    <property type="component" value="Unassembled WGS sequence"/>
</dbReference>
<keyword evidence="2" id="KW-0808">Transferase</keyword>
<dbReference type="PANTHER" id="PTHR43433:SF5">
    <property type="entry name" value="AB HYDROLASE-1 DOMAIN-CONTAINING PROTEIN"/>
    <property type="match status" value="1"/>
</dbReference>
<dbReference type="PANTHER" id="PTHR43433">
    <property type="entry name" value="HYDROLASE, ALPHA/BETA FOLD FAMILY PROTEIN"/>
    <property type="match status" value="1"/>
</dbReference>
<evidence type="ECO:0000313" key="3">
    <source>
        <dbReference type="Proteomes" id="UP000010729"/>
    </source>
</evidence>
<dbReference type="PRINTS" id="PR00111">
    <property type="entry name" value="ABHYDROLASE"/>
</dbReference>
<feature type="domain" description="AB hydrolase-1" evidence="1">
    <location>
        <begin position="22"/>
        <end position="124"/>
    </location>
</feature>
<dbReference type="GO" id="GO:0016746">
    <property type="term" value="F:acyltransferase activity"/>
    <property type="evidence" value="ECO:0007669"/>
    <property type="project" value="UniProtKB-KW"/>
</dbReference>
<sequence>MPHAVNPDDATPIGYDVAGSGPAVVMLHGSALSRAIWRGLGYVKALAGDRTVVRIDLRGHGRSGKPHQAEAYAMPKIVGDVLAVLDQEGIGRAAVVGYSFGSRVGFALASAAPERVERFAALGATYRGQGGQVAKVFFDGYLEALRSGGMEAFIDGLEAAGRTLDPSTKAAFRANDPQALVAYFEQTEREPGLPEEELSGLGLPALLMAGTNDSVRLADSQRAAALMPDARFVELPGRTHASTLFPAGEVLAELAPFLSAQPPAQRG</sequence>